<evidence type="ECO:0000313" key="4">
    <source>
        <dbReference type="EMBL" id="KPP67026.1"/>
    </source>
</evidence>
<dbReference type="PANTHER" id="PTHR22028:SF5">
    <property type="entry name" value="COILED-COIL DOMAIN-CONTAINING PROTEIN 191"/>
    <property type="match status" value="1"/>
</dbReference>
<feature type="compositionally biased region" description="Pro residues" evidence="2">
    <location>
        <begin position="327"/>
        <end position="336"/>
    </location>
</feature>
<feature type="chain" id="PRO_5006143203" evidence="3">
    <location>
        <begin position="19"/>
        <end position="710"/>
    </location>
</feature>
<feature type="region of interest" description="Disordered" evidence="2">
    <location>
        <begin position="360"/>
        <end position="399"/>
    </location>
</feature>
<evidence type="ECO:0000256" key="3">
    <source>
        <dbReference type="SAM" id="SignalP"/>
    </source>
</evidence>
<organism evidence="4 5">
    <name type="scientific">Scleropages formosus</name>
    <name type="common">Asian bonytongue</name>
    <name type="synonym">Osteoglossum formosum</name>
    <dbReference type="NCBI Taxonomy" id="113540"/>
    <lineage>
        <taxon>Eukaryota</taxon>
        <taxon>Metazoa</taxon>
        <taxon>Chordata</taxon>
        <taxon>Craniata</taxon>
        <taxon>Vertebrata</taxon>
        <taxon>Euteleostomi</taxon>
        <taxon>Actinopterygii</taxon>
        <taxon>Neopterygii</taxon>
        <taxon>Teleostei</taxon>
        <taxon>Osteoglossocephala</taxon>
        <taxon>Osteoglossomorpha</taxon>
        <taxon>Osteoglossiformes</taxon>
        <taxon>Osteoglossidae</taxon>
        <taxon>Scleropages</taxon>
    </lineage>
</organism>
<feature type="region of interest" description="Disordered" evidence="2">
    <location>
        <begin position="44"/>
        <end position="95"/>
    </location>
</feature>
<evidence type="ECO:0000313" key="5">
    <source>
        <dbReference type="Proteomes" id="UP000034805"/>
    </source>
</evidence>
<feature type="signal peptide" evidence="3">
    <location>
        <begin position="1"/>
        <end position="18"/>
    </location>
</feature>
<feature type="compositionally biased region" description="Basic and acidic residues" evidence="2">
    <location>
        <begin position="371"/>
        <end position="399"/>
    </location>
</feature>
<feature type="region of interest" description="Disordered" evidence="2">
    <location>
        <begin position="322"/>
        <end position="347"/>
    </location>
</feature>
<dbReference type="InterPro" id="IPR052270">
    <property type="entry name" value="CACF_protein"/>
</dbReference>
<evidence type="ECO:0000256" key="2">
    <source>
        <dbReference type="SAM" id="MobiDB-lite"/>
    </source>
</evidence>
<reference evidence="4 5" key="1">
    <citation type="submission" date="2015-08" db="EMBL/GenBank/DDBJ databases">
        <title>The genome of the Asian arowana (Scleropages formosus).</title>
        <authorList>
            <person name="Tan M.H."/>
            <person name="Gan H.M."/>
            <person name="Croft L.J."/>
            <person name="Austin C.M."/>
        </authorList>
    </citation>
    <scope>NUCLEOTIDE SEQUENCE [LARGE SCALE GENOMIC DNA]</scope>
    <source>
        <strain evidence="4">Aro1</strain>
    </source>
</reference>
<dbReference type="EMBL" id="JARO02005291">
    <property type="protein sequence ID" value="KPP67026.1"/>
    <property type="molecule type" value="Genomic_DNA"/>
</dbReference>
<keyword evidence="1" id="KW-0175">Coiled coil</keyword>
<feature type="compositionally biased region" description="Low complexity" evidence="2">
    <location>
        <begin position="162"/>
        <end position="174"/>
    </location>
</feature>
<dbReference type="AlphaFoldDB" id="A0A0P7UA22"/>
<sequence>MQLVLLFLSCGSLLDLYSHLDEEVESASVDRFLQELMEKEVAGRGMQRDLRAGTEREGRKKQRDPRVAMEIRHQQVRDKRAQKDAERAQKRREDKLRREAWKEARLREQQEQSKRRQVALRQEKLLQQEVVRLRREMEEKRSVEKQAWLMEKERQDKRTTDQDSGSNQSTTQQQQEHKDTEQLRKMQMVESRIHMMELRRHFSRWHSAVLRRQVQMGKAAALADWRNQLRAWRAWKALVWTKRVQREVERTEEDLRSENRQDIPACQTALESDRRRLLKRCLNSWQAWCCMERGRREMLSQREETQRRMEALIDAAAAGRLRAAEPAAPPETPVLPPSAQKQAGQVEKATVRCPLLPAAASPGRRRCAHAHGNDSGRSRTPQEDVPKEPTEQSARPRETQRILGLKQEAEMGQGTVEACAPVQEPSCRGHRDGQQKVQREVCVSQTAPRTPSVQPPSPHPVVRAMEERAKLRAERRKEVEEMKRRREEERLRELEKQCRLEQHRQKVGRAQEQYRQAALRHRGLEPWKRLVEQRRADEHRAQEHHRHCVLRRCLLSWAQCVAAALAEKEARAATLYRHIVLRRSMCHWLKLKDLASLQEEKADRFFCDRTLRKTLMALASHATQQRCDTWDKERLAQEHSDRRLMRTCFRAWRALPLVLRQEREKEERREHLRRRVAEVLPDFHASPRVLLWAGLIPGSDPTNLLLSRCF</sequence>
<evidence type="ECO:0000256" key="1">
    <source>
        <dbReference type="SAM" id="Coils"/>
    </source>
</evidence>
<gene>
    <name evidence="4" type="ORF">Z043_114431</name>
</gene>
<name>A0A0P7UA22_SCLFO</name>
<dbReference type="PANTHER" id="PTHR22028">
    <property type="entry name" value="SFI1 SPINDLE BODY DOMAIN-CONTAINING PROTEIN-RELATED"/>
    <property type="match status" value="1"/>
</dbReference>
<feature type="coiled-coil region" evidence="1">
    <location>
        <begin position="461"/>
        <end position="520"/>
    </location>
</feature>
<accession>A0A0P7UA22</accession>
<protein>
    <submittedName>
        <fullName evidence="4">Coiled-coil domain-containing protein KIAA1407-like</fullName>
    </submittedName>
</protein>
<feature type="region of interest" description="Disordered" evidence="2">
    <location>
        <begin position="147"/>
        <end position="182"/>
    </location>
</feature>
<proteinExistence type="predicted"/>
<comment type="caution">
    <text evidence="4">The sequence shown here is derived from an EMBL/GenBank/DDBJ whole genome shotgun (WGS) entry which is preliminary data.</text>
</comment>
<keyword evidence="3" id="KW-0732">Signal</keyword>
<dbReference type="Proteomes" id="UP000034805">
    <property type="component" value="Unassembled WGS sequence"/>
</dbReference>
<feature type="compositionally biased region" description="Basic and acidic residues" evidence="2">
    <location>
        <begin position="147"/>
        <end position="161"/>
    </location>
</feature>